<evidence type="ECO:0000256" key="1">
    <source>
        <dbReference type="SAM" id="MobiDB-lite"/>
    </source>
</evidence>
<evidence type="ECO:0000259" key="2">
    <source>
        <dbReference type="PROSITE" id="PS51416"/>
    </source>
</evidence>
<protein>
    <recommendedName>
        <fullName evidence="2">MIB/HERC2 domain-containing protein</fullName>
    </recommendedName>
</protein>
<feature type="region of interest" description="Disordered" evidence="1">
    <location>
        <begin position="106"/>
        <end position="152"/>
    </location>
</feature>
<name>A0A9K3D658_9EUKA</name>
<dbReference type="Proteomes" id="UP000265618">
    <property type="component" value="Unassembled WGS sequence"/>
</dbReference>
<dbReference type="GO" id="GO:0046872">
    <property type="term" value="F:metal ion binding"/>
    <property type="evidence" value="ECO:0007669"/>
    <property type="project" value="InterPro"/>
</dbReference>
<organism evidence="3 4">
    <name type="scientific">Kipferlia bialata</name>
    <dbReference type="NCBI Taxonomy" id="797122"/>
    <lineage>
        <taxon>Eukaryota</taxon>
        <taxon>Metamonada</taxon>
        <taxon>Carpediemonas-like organisms</taxon>
        <taxon>Kipferlia</taxon>
    </lineage>
</organism>
<evidence type="ECO:0000313" key="3">
    <source>
        <dbReference type="EMBL" id="GIQ88866.1"/>
    </source>
</evidence>
<keyword evidence="4" id="KW-1185">Reference proteome</keyword>
<gene>
    <name evidence="3" type="ORF">KIPB_011210</name>
</gene>
<dbReference type="SUPFAM" id="SSF159034">
    <property type="entry name" value="Mib/herc2 domain-like"/>
    <property type="match status" value="1"/>
</dbReference>
<dbReference type="AlphaFoldDB" id="A0A9K3D658"/>
<dbReference type="Gene3D" id="2.30.30.40">
    <property type="entry name" value="SH3 Domains"/>
    <property type="match status" value="1"/>
</dbReference>
<dbReference type="PROSITE" id="PS51416">
    <property type="entry name" value="MIB_HERC2"/>
    <property type="match status" value="1"/>
</dbReference>
<reference evidence="3 4" key="1">
    <citation type="journal article" date="2018" name="PLoS ONE">
        <title>The draft genome of Kipferlia bialata reveals reductive genome evolution in fornicate parasites.</title>
        <authorList>
            <person name="Tanifuji G."/>
            <person name="Takabayashi S."/>
            <person name="Kume K."/>
            <person name="Takagi M."/>
            <person name="Nakayama T."/>
            <person name="Kamikawa R."/>
            <person name="Inagaki Y."/>
            <person name="Hashimoto T."/>
        </authorList>
    </citation>
    <scope>NUCLEOTIDE SEQUENCE [LARGE SCALE GENOMIC DNA]</scope>
    <source>
        <strain evidence="3">NY0173</strain>
    </source>
</reference>
<evidence type="ECO:0000313" key="4">
    <source>
        <dbReference type="Proteomes" id="UP000265618"/>
    </source>
</evidence>
<dbReference type="GO" id="GO:0004842">
    <property type="term" value="F:ubiquitin-protein transferase activity"/>
    <property type="evidence" value="ECO:0007669"/>
    <property type="project" value="InterPro"/>
</dbReference>
<feature type="domain" description="MIB/HERC2" evidence="2">
    <location>
        <begin position="5"/>
        <end position="105"/>
    </location>
</feature>
<dbReference type="GO" id="GO:0016567">
    <property type="term" value="P:protein ubiquitination"/>
    <property type="evidence" value="ECO:0007669"/>
    <property type="project" value="InterPro"/>
</dbReference>
<dbReference type="InterPro" id="IPR037252">
    <property type="entry name" value="Mib_Herc2_sf"/>
</dbReference>
<accession>A0A9K3D658</accession>
<comment type="caution">
    <text evidence="3">The sequence shown here is derived from an EMBL/GenBank/DDBJ whole genome shotgun (WGS) entry which is preliminary data.</text>
</comment>
<dbReference type="InterPro" id="IPR010606">
    <property type="entry name" value="Mib_Herc2"/>
</dbReference>
<dbReference type="EMBL" id="BDIP01004464">
    <property type="protein sequence ID" value="GIQ88866.1"/>
    <property type="molecule type" value="Genomic_DNA"/>
</dbReference>
<feature type="non-terminal residue" evidence="3">
    <location>
        <position position="174"/>
    </location>
</feature>
<dbReference type="OrthoDB" id="2122982at2759"/>
<proteinExistence type="predicted"/>
<sequence>MGEGVLTSTYGGTPRIGAKVRRGRDWNKGNEDGGPGREGVLVKEDGRYVWVKWDHDGSLGGYKATRVLVTQSSADVVSVKWDHSGSTYGYSATPDRMRLEYVHTAAEEKAERERKERLRREGVERKRAEKERKERERVEKEERERVEREKADAKWLSLHGRKEIETLRERAAES</sequence>